<comment type="caution">
    <text evidence="10">The sequence shown here is derived from an EMBL/GenBank/DDBJ whole genome shotgun (WGS) entry which is preliminary data.</text>
</comment>
<dbReference type="EMBL" id="JARRAG010000002">
    <property type="protein sequence ID" value="MDG3005604.1"/>
    <property type="molecule type" value="Genomic_DNA"/>
</dbReference>
<feature type="transmembrane region" description="Helical" evidence="8">
    <location>
        <begin position="227"/>
        <end position="251"/>
    </location>
</feature>
<dbReference type="InterPro" id="IPR050297">
    <property type="entry name" value="LipidA_mod_glycosyltrf_83"/>
</dbReference>
<evidence type="ECO:0000256" key="8">
    <source>
        <dbReference type="SAM" id="Phobius"/>
    </source>
</evidence>
<protein>
    <submittedName>
        <fullName evidence="10">Glycosyltransferase family 39 protein</fullName>
        <ecNumber evidence="10">2.4.-.-</ecNumber>
    </submittedName>
</protein>
<feature type="transmembrane region" description="Helical" evidence="8">
    <location>
        <begin position="161"/>
        <end position="181"/>
    </location>
</feature>
<dbReference type="GO" id="GO:0016757">
    <property type="term" value="F:glycosyltransferase activity"/>
    <property type="evidence" value="ECO:0007669"/>
    <property type="project" value="UniProtKB-KW"/>
</dbReference>
<feature type="transmembrane region" description="Helical" evidence="8">
    <location>
        <begin position="381"/>
        <end position="403"/>
    </location>
</feature>
<evidence type="ECO:0000256" key="4">
    <source>
        <dbReference type="ARBA" id="ARBA00022679"/>
    </source>
</evidence>
<feature type="transmembrane region" description="Helical" evidence="8">
    <location>
        <begin position="348"/>
        <end position="369"/>
    </location>
</feature>
<evidence type="ECO:0000313" key="10">
    <source>
        <dbReference type="EMBL" id="MDG3005604.1"/>
    </source>
</evidence>
<evidence type="ECO:0000256" key="2">
    <source>
        <dbReference type="ARBA" id="ARBA00022475"/>
    </source>
</evidence>
<evidence type="ECO:0000259" key="9">
    <source>
        <dbReference type="Pfam" id="PF13231"/>
    </source>
</evidence>
<evidence type="ECO:0000256" key="1">
    <source>
        <dbReference type="ARBA" id="ARBA00004651"/>
    </source>
</evidence>
<proteinExistence type="predicted"/>
<feature type="transmembrane region" description="Helical" evidence="8">
    <location>
        <begin position="187"/>
        <end position="220"/>
    </location>
</feature>
<evidence type="ECO:0000256" key="7">
    <source>
        <dbReference type="ARBA" id="ARBA00023136"/>
    </source>
</evidence>
<dbReference type="RefSeq" id="WP_277861935.1">
    <property type="nucleotide sequence ID" value="NZ_JARRAG010000002.1"/>
</dbReference>
<evidence type="ECO:0000256" key="3">
    <source>
        <dbReference type="ARBA" id="ARBA00022676"/>
    </source>
</evidence>
<keyword evidence="6 8" id="KW-1133">Transmembrane helix</keyword>
<gene>
    <name evidence="10" type="ORF">PZE19_17590</name>
</gene>
<dbReference type="Pfam" id="PF13231">
    <property type="entry name" value="PMT_2"/>
    <property type="match status" value="1"/>
</dbReference>
<comment type="subcellular location">
    <subcellularLocation>
        <location evidence="1">Cell membrane</location>
        <topology evidence="1">Multi-pass membrane protein</topology>
    </subcellularLocation>
</comment>
<keyword evidence="7 8" id="KW-0472">Membrane</keyword>
<keyword evidence="2" id="KW-1003">Cell membrane</keyword>
<dbReference type="PANTHER" id="PTHR33908">
    <property type="entry name" value="MANNOSYLTRANSFERASE YKCB-RELATED"/>
    <property type="match status" value="1"/>
</dbReference>
<dbReference type="Proteomes" id="UP001216907">
    <property type="component" value="Unassembled WGS sequence"/>
</dbReference>
<evidence type="ECO:0000313" key="11">
    <source>
        <dbReference type="Proteomes" id="UP001216907"/>
    </source>
</evidence>
<reference evidence="10 11" key="1">
    <citation type="submission" date="2023-03" db="EMBL/GenBank/DDBJ databases">
        <title>Paludisphaera mucosa sp. nov. a novel planctomycete from northern fen.</title>
        <authorList>
            <person name="Ivanova A."/>
        </authorList>
    </citation>
    <scope>NUCLEOTIDE SEQUENCE [LARGE SCALE GENOMIC DNA]</scope>
    <source>
        <strain evidence="10 11">Pla2</strain>
    </source>
</reference>
<evidence type="ECO:0000256" key="6">
    <source>
        <dbReference type="ARBA" id="ARBA00022989"/>
    </source>
</evidence>
<feature type="transmembrane region" description="Helical" evidence="8">
    <location>
        <begin position="322"/>
        <end position="342"/>
    </location>
</feature>
<organism evidence="10 11">
    <name type="scientific">Paludisphaera mucosa</name>
    <dbReference type="NCBI Taxonomy" id="3030827"/>
    <lineage>
        <taxon>Bacteria</taxon>
        <taxon>Pseudomonadati</taxon>
        <taxon>Planctomycetota</taxon>
        <taxon>Planctomycetia</taxon>
        <taxon>Isosphaerales</taxon>
        <taxon>Isosphaeraceae</taxon>
        <taxon>Paludisphaera</taxon>
    </lineage>
</organism>
<dbReference type="EC" id="2.4.-.-" evidence="10"/>
<dbReference type="PANTHER" id="PTHR33908:SF11">
    <property type="entry name" value="MEMBRANE PROTEIN"/>
    <property type="match status" value="1"/>
</dbReference>
<keyword evidence="4 10" id="KW-0808">Transferase</keyword>
<name>A0ABT6FDE3_9BACT</name>
<keyword evidence="11" id="KW-1185">Reference proteome</keyword>
<keyword evidence="5 8" id="KW-0812">Transmembrane</keyword>
<dbReference type="InterPro" id="IPR038731">
    <property type="entry name" value="RgtA/B/C-like"/>
</dbReference>
<feature type="transmembrane region" description="Helical" evidence="8">
    <location>
        <begin position="107"/>
        <end position="129"/>
    </location>
</feature>
<keyword evidence="3 10" id="KW-0328">Glycosyltransferase</keyword>
<feature type="transmembrane region" description="Helical" evidence="8">
    <location>
        <begin position="290"/>
        <end position="310"/>
    </location>
</feature>
<sequence length="532" mass="57889">MTSAPPGGPTTHRRLGLSAGLVAAFLTLATLRGPGLTIDEPLDVRPGRDYVALLARVGLRFFERGNVDALFRDNAEHPPLGRWLLGLASKAFQPFEAWIFGPDPTGLYVLSGRIAPALAFAVLVGLIAAEAARRWGGPAGVASAWALVVMPRVFAHAHLAALDTFLCLFWTLALLAAARAVDARRPALAMLAAGALWGLALLVKIHAWFLPPLVLAWALLRLRPAKAIGVVAAWFMVGVGVFLAGWPWLWYDGFARWAAYWGTGVHRTSIHVRYFGADWDDTALPWHYPWFYFAVTVPVLLHALGAAGLVRGWRGRRDDPFPGLLAASILLFLLLFSTHVPVYDGERLFLLVFPAWAMLIGLGFSRAWTRWGGSRAARGGLVGLMLCQAFGTISMHPFGLSYYNLLVGGLPGAERLGLELTYWGDAVDRVLLDELARQVRPGEVVALAPTLYPGQGVATTTAPLVRRDVVIQDESAVSKADWVLYFRRQAYTGAAVRERLADGAGRLVASRSRQGVRLSELWRFAGPARASP</sequence>
<evidence type="ECO:0000256" key="5">
    <source>
        <dbReference type="ARBA" id="ARBA00022692"/>
    </source>
</evidence>
<feature type="domain" description="Glycosyltransferase RgtA/B/C/D-like" evidence="9">
    <location>
        <begin position="77"/>
        <end position="250"/>
    </location>
</feature>
<accession>A0ABT6FDE3</accession>